<sequence length="47" mass="5262">MTVGGEKGGKGVISYVKIVSCILEWNFCAAAFRFSNRFYIMQSLPEL</sequence>
<evidence type="ECO:0000313" key="3">
    <source>
        <dbReference type="Proteomes" id="UP001059844"/>
    </source>
</evidence>
<keyword evidence="1" id="KW-0812">Transmembrane</keyword>
<evidence type="ECO:0000256" key="1">
    <source>
        <dbReference type="SAM" id="Phobius"/>
    </source>
</evidence>
<name>A0ABY5IV89_9FLAO</name>
<dbReference type="RefSeq" id="WP_256552407.1">
    <property type="nucleotide sequence ID" value="NZ_CP101751.1"/>
</dbReference>
<organism evidence="2 3">
    <name type="scientific">Flavobacterium cerinum</name>
    <dbReference type="NCBI Taxonomy" id="2502784"/>
    <lineage>
        <taxon>Bacteria</taxon>
        <taxon>Pseudomonadati</taxon>
        <taxon>Bacteroidota</taxon>
        <taxon>Flavobacteriia</taxon>
        <taxon>Flavobacteriales</taxon>
        <taxon>Flavobacteriaceae</taxon>
        <taxon>Flavobacterium</taxon>
    </lineage>
</organism>
<keyword evidence="3" id="KW-1185">Reference proteome</keyword>
<gene>
    <name evidence="2" type="ORF">NOX80_06010</name>
</gene>
<reference evidence="2" key="1">
    <citation type="submission" date="2022-07" db="EMBL/GenBank/DDBJ databases">
        <title>Isolation, identification, and degradation of a PFOSA degrading strain from sewage treatment plant.</title>
        <authorList>
            <person name="Zhang L."/>
            <person name="Huo Y."/>
        </authorList>
    </citation>
    <scope>NUCLEOTIDE SEQUENCE</scope>
    <source>
        <strain evidence="2">C1</strain>
    </source>
</reference>
<dbReference type="Proteomes" id="UP001059844">
    <property type="component" value="Chromosome"/>
</dbReference>
<accession>A0ABY5IV89</accession>
<feature type="transmembrane region" description="Helical" evidence="1">
    <location>
        <begin position="12"/>
        <end position="32"/>
    </location>
</feature>
<keyword evidence="1" id="KW-0472">Membrane</keyword>
<dbReference type="EMBL" id="CP101751">
    <property type="protein sequence ID" value="UUC46752.1"/>
    <property type="molecule type" value="Genomic_DNA"/>
</dbReference>
<proteinExistence type="predicted"/>
<protein>
    <submittedName>
        <fullName evidence="2">Uncharacterized protein</fullName>
    </submittedName>
</protein>
<evidence type="ECO:0000313" key="2">
    <source>
        <dbReference type="EMBL" id="UUC46752.1"/>
    </source>
</evidence>
<keyword evidence="1" id="KW-1133">Transmembrane helix</keyword>